<comment type="caution">
    <text evidence="13">The sequence shown here is derived from an EMBL/GenBank/DDBJ whole genome shotgun (WGS) entry which is preliminary data.</text>
</comment>
<evidence type="ECO:0000256" key="4">
    <source>
        <dbReference type="ARBA" id="ARBA00023001"/>
    </source>
</evidence>
<dbReference type="InterPro" id="IPR017853">
    <property type="entry name" value="GH"/>
</dbReference>
<keyword evidence="3 8" id="KW-0378">Hydrolase</keyword>
<keyword evidence="6 8" id="KW-0326">Glycosidase</keyword>
<dbReference type="InterPro" id="IPR008965">
    <property type="entry name" value="CBM2/CBM3_carb-bd_dom_sf"/>
</dbReference>
<dbReference type="GO" id="GO:0008810">
    <property type="term" value="F:cellulase activity"/>
    <property type="evidence" value="ECO:0007669"/>
    <property type="project" value="UniProtKB-EC"/>
</dbReference>
<feature type="region of interest" description="Disordered" evidence="9">
    <location>
        <begin position="45"/>
        <end position="99"/>
    </location>
</feature>
<evidence type="ECO:0000256" key="6">
    <source>
        <dbReference type="ARBA" id="ARBA00023295"/>
    </source>
</evidence>
<dbReference type="Pfam" id="PF00150">
    <property type="entry name" value="Cellulase"/>
    <property type="match status" value="1"/>
</dbReference>
<evidence type="ECO:0000256" key="3">
    <source>
        <dbReference type="ARBA" id="ARBA00022801"/>
    </source>
</evidence>
<dbReference type="InterPro" id="IPR001919">
    <property type="entry name" value="CBD2"/>
</dbReference>
<sequence length="521" mass="55859">MAAANHQKKGRAKRIVVAALALAALVAVGVGLAVAAGNDPGEPDYSGLAVETAPTMPQPPKVQGDDDGADDAAAESPVPADADPAAESARPLASPSTSGALHVEGSRLVDAAGEPVQLRGVSTHGLAWYPEYVNQEFFDELKRDWGANVVRLALYSAEEGGYATDALRSKLNELVLRGVEYATAADMYVVVDWHTLTDANPLTNQWAAAEFFRVVSRDLADHNNVIYEICNEPNGETTWADVKAYAADVIPIIRANDPDAVIVVGTPTWSQDIQDAAADPLAESNIMYTLHFYAATHQADLRERLRTAVEGGLPVFVTEFGICEASGDGKIDYDSADAWVELMDELDVSYICWNLSNKKETAALFKPSCKKTAGFTLDDLSDAGLWLVDTLGGAGFDAKEVMLARADKKSNKTGSAMMAFSSDTIQWQLNVADKWKEDDRVFFRYEMAGSNYSAATEKWSVTIPFNENIQVEDSWNCEVAVSGNELTVSNAASNGKVGAGDTVSDVGFIVSGTKRLAVVDL</sequence>
<comment type="catalytic activity">
    <reaction evidence="1 8">
        <text>Endohydrolysis of (1-&gt;4)-beta-D-glucosidic linkages in cellulose, lichenin and cereal beta-D-glucans.</text>
        <dbReference type="EC" id="3.2.1.4"/>
    </reaction>
</comment>
<reference evidence="13 14" key="1">
    <citation type="submission" date="2019-04" db="EMBL/GenBank/DDBJ databases">
        <title>Microbes associate with the intestines of laboratory mice.</title>
        <authorList>
            <person name="Navarre W."/>
            <person name="Wong E."/>
            <person name="Huang K.C."/>
            <person name="Tropini C."/>
            <person name="Ng K."/>
            <person name="Yu B."/>
        </authorList>
    </citation>
    <scope>NUCLEOTIDE SEQUENCE [LARGE SCALE GENOMIC DNA]</scope>
    <source>
        <strain evidence="13 14">NM80_B27</strain>
    </source>
</reference>
<proteinExistence type="inferred from homology"/>
<dbReference type="GO" id="GO:0030245">
    <property type="term" value="P:cellulose catabolic process"/>
    <property type="evidence" value="ECO:0007669"/>
    <property type="project" value="UniProtKB-KW"/>
</dbReference>
<evidence type="ECO:0000313" key="13">
    <source>
        <dbReference type="EMBL" id="THG38005.1"/>
    </source>
</evidence>
<dbReference type="Pfam" id="PF00553">
    <property type="entry name" value="CBM_2"/>
    <property type="match status" value="1"/>
</dbReference>
<dbReference type="AlphaFoldDB" id="A0A4S4G5P9"/>
<dbReference type="Proteomes" id="UP000308978">
    <property type="component" value="Unassembled WGS sequence"/>
</dbReference>
<dbReference type="PROSITE" id="PS00659">
    <property type="entry name" value="GLYCOSYL_HYDROL_F5"/>
    <property type="match status" value="1"/>
</dbReference>
<dbReference type="SUPFAM" id="SSF51445">
    <property type="entry name" value="(Trans)glycosidases"/>
    <property type="match status" value="1"/>
</dbReference>
<keyword evidence="5 8" id="KW-0119">Carbohydrate metabolism</keyword>
<evidence type="ECO:0000256" key="9">
    <source>
        <dbReference type="SAM" id="MobiDB-lite"/>
    </source>
</evidence>
<dbReference type="InterPro" id="IPR012291">
    <property type="entry name" value="CBM2_carb-bd_dom_sf"/>
</dbReference>
<keyword evidence="7 8" id="KW-0624">Polysaccharide degradation</keyword>
<dbReference type="InterPro" id="IPR001547">
    <property type="entry name" value="Glyco_hydro_5"/>
</dbReference>
<evidence type="ECO:0000313" key="14">
    <source>
        <dbReference type="Proteomes" id="UP000308978"/>
    </source>
</evidence>
<organism evidence="13 14">
    <name type="scientific">Adlercreutzia caecimuris</name>
    <dbReference type="NCBI Taxonomy" id="671266"/>
    <lineage>
        <taxon>Bacteria</taxon>
        <taxon>Bacillati</taxon>
        <taxon>Actinomycetota</taxon>
        <taxon>Coriobacteriia</taxon>
        <taxon>Eggerthellales</taxon>
        <taxon>Eggerthellaceae</taxon>
        <taxon>Adlercreutzia</taxon>
    </lineage>
</organism>
<evidence type="ECO:0000256" key="2">
    <source>
        <dbReference type="ARBA" id="ARBA00022729"/>
    </source>
</evidence>
<gene>
    <name evidence="13" type="ORF">E5986_03880</name>
</gene>
<dbReference type="Gene3D" id="2.60.40.290">
    <property type="match status" value="1"/>
</dbReference>
<dbReference type="SUPFAM" id="SSF49384">
    <property type="entry name" value="Carbohydrate-binding domain"/>
    <property type="match status" value="1"/>
</dbReference>
<evidence type="ECO:0000259" key="11">
    <source>
        <dbReference type="Pfam" id="PF00150"/>
    </source>
</evidence>
<dbReference type="Gene3D" id="3.20.20.80">
    <property type="entry name" value="Glycosidases"/>
    <property type="match status" value="1"/>
</dbReference>
<dbReference type="GO" id="GO:0030247">
    <property type="term" value="F:polysaccharide binding"/>
    <property type="evidence" value="ECO:0007669"/>
    <property type="project" value="InterPro"/>
</dbReference>
<dbReference type="EC" id="3.2.1.4" evidence="8"/>
<accession>A0A4S4G5P9</accession>
<evidence type="ECO:0000256" key="7">
    <source>
        <dbReference type="ARBA" id="ARBA00023326"/>
    </source>
</evidence>
<feature type="signal peptide" evidence="10">
    <location>
        <begin position="1"/>
        <end position="35"/>
    </location>
</feature>
<feature type="domain" description="CBM2" evidence="12">
    <location>
        <begin position="451"/>
        <end position="514"/>
    </location>
</feature>
<evidence type="ECO:0000256" key="1">
    <source>
        <dbReference type="ARBA" id="ARBA00000966"/>
    </source>
</evidence>
<evidence type="ECO:0000256" key="10">
    <source>
        <dbReference type="SAM" id="SignalP"/>
    </source>
</evidence>
<dbReference type="PANTHER" id="PTHR34142">
    <property type="entry name" value="ENDO-BETA-1,4-GLUCANASE A"/>
    <property type="match status" value="1"/>
</dbReference>
<dbReference type="EMBL" id="SSTJ01000003">
    <property type="protein sequence ID" value="THG38005.1"/>
    <property type="molecule type" value="Genomic_DNA"/>
</dbReference>
<evidence type="ECO:0000256" key="5">
    <source>
        <dbReference type="ARBA" id="ARBA00023277"/>
    </source>
</evidence>
<keyword evidence="4 8" id="KW-0136">Cellulose degradation</keyword>
<comment type="similarity">
    <text evidence="8">Belongs to the glycosyl hydrolase 5 (cellulase A) family.</text>
</comment>
<feature type="chain" id="PRO_5020950639" description="Endoglucanase" evidence="10">
    <location>
        <begin position="36"/>
        <end position="521"/>
    </location>
</feature>
<evidence type="ECO:0000259" key="12">
    <source>
        <dbReference type="Pfam" id="PF00553"/>
    </source>
</evidence>
<evidence type="ECO:0000256" key="8">
    <source>
        <dbReference type="RuleBase" id="RU361153"/>
    </source>
</evidence>
<dbReference type="PANTHER" id="PTHR34142:SF1">
    <property type="entry name" value="GLYCOSIDE HYDROLASE FAMILY 5 DOMAIN-CONTAINING PROTEIN"/>
    <property type="match status" value="1"/>
</dbReference>
<name>A0A4S4G5P9_9ACTN</name>
<dbReference type="InterPro" id="IPR018087">
    <property type="entry name" value="Glyco_hydro_5_CS"/>
</dbReference>
<feature type="domain" description="Glycoside hydrolase family 5" evidence="11">
    <location>
        <begin position="109"/>
        <end position="358"/>
    </location>
</feature>
<dbReference type="RefSeq" id="WP_136433513.1">
    <property type="nucleotide sequence ID" value="NZ_SSTJ01000003.1"/>
</dbReference>
<protein>
    <recommendedName>
        <fullName evidence="8">Endoglucanase</fullName>
        <ecNumber evidence="8">3.2.1.4</ecNumber>
    </recommendedName>
</protein>
<keyword evidence="2 10" id="KW-0732">Signal</keyword>